<evidence type="ECO:0000313" key="5">
    <source>
        <dbReference type="Proteomes" id="UP001153076"/>
    </source>
</evidence>
<dbReference type="Proteomes" id="UP001153076">
    <property type="component" value="Unassembled WGS sequence"/>
</dbReference>
<sequence length="153" mass="16537">MSSGSSGRGHVYFLVPFSPSDAMLLWNGVLWDGWVSSPIHRFDQFTDFGGAAFILLKMRLDSKGILTTQDEDDINVDPILGSDLEGDGDSDTDDISNDDSGTELDEDEEDGGCFVDDVGRDAGAGISDIGVEGDDESDNTLEHFSSEDEEFVQ</sequence>
<evidence type="ECO:0000256" key="3">
    <source>
        <dbReference type="SAM" id="MobiDB-lite"/>
    </source>
</evidence>
<evidence type="ECO:0000313" key="4">
    <source>
        <dbReference type="EMBL" id="KAJ8448728.1"/>
    </source>
</evidence>
<dbReference type="AlphaFoldDB" id="A0A9Q1KTQ8"/>
<comment type="caution">
    <text evidence="4">The sequence shown here is derived from an EMBL/GenBank/DDBJ whole genome shotgun (WGS) entry which is preliminary data.</text>
</comment>
<accession>A0A9Q1KTQ8</accession>
<organism evidence="4 5">
    <name type="scientific">Carnegiea gigantea</name>
    <dbReference type="NCBI Taxonomy" id="171969"/>
    <lineage>
        <taxon>Eukaryota</taxon>
        <taxon>Viridiplantae</taxon>
        <taxon>Streptophyta</taxon>
        <taxon>Embryophyta</taxon>
        <taxon>Tracheophyta</taxon>
        <taxon>Spermatophyta</taxon>
        <taxon>Magnoliopsida</taxon>
        <taxon>eudicotyledons</taxon>
        <taxon>Gunneridae</taxon>
        <taxon>Pentapetalae</taxon>
        <taxon>Caryophyllales</taxon>
        <taxon>Cactineae</taxon>
        <taxon>Cactaceae</taxon>
        <taxon>Cactoideae</taxon>
        <taxon>Echinocereeae</taxon>
        <taxon>Carnegiea</taxon>
    </lineage>
</organism>
<dbReference type="InterPro" id="IPR033270">
    <property type="entry name" value="VPRBP/DCAF1"/>
</dbReference>
<feature type="compositionally biased region" description="Acidic residues" evidence="3">
    <location>
        <begin position="84"/>
        <end position="111"/>
    </location>
</feature>
<comment type="subcellular location">
    <subcellularLocation>
        <location evidence="1">Nucleus</location>
    </subcellularLocation>
</comment>
<dbReference type="PANTHER" id="PTHR13129">
    <property type="entry name" value="VPRBP PROTEIN-RELATED"/>
    <property type="match status" value="1"/>
</dbReference>
<dbReference type="PANTHER" id="PTHR13129:SF4">
    <property type="entry name" value="DDB1- AND CUL4-ASSOCIATED FACTOR 1"/>
    <property type="match status" value="1"/>
</dbReference>
<keyword evidence="2" id="KW-0539">Nucleus</keyword>
<evidence type="ECO:0000256" key="1">
    <source>
        <dbReference type="ARBA" id="ARBA00004123"/>
    </source>
</evidence>
<gene>
    <name evidence="4" type="ORF">Cgig2_011349</name>
</gene>
<dbReference type="GO" id="GO:0080008">
    <property type="term" value="C:Cul4-RING E3 ubiquitin ligase complex"/>
    <property type="evidence" value="ECO:0007669"/>
    <property type="project" value="TreeGrafter"/>
</dbReference>
<dbReference type="Gene3D" id="2.130.10.10">
    <property type="entry name" value="YVTN repeat-like/Quinoprotein amine dehydrogenase"/>
    <property type="match status" value="1"/>
</dbReference>
<proteinExistence type="predicted"/>
<protein>
    <submittedName>
        <fullName evidence="4">Uncharacterized protein</fullName>
    </submittedName>
</protein>
<evidence type="ECO:0000256" key="2">
    <source>
        <dbReference type="ARBA" id="ARBA00023242"/>
    </source>
</evidence>
<dbReference type="InterPro" id="IPR015943">
    <property type="entry name" value="WD40/YVTN_repeat-like_dom_sf"/>
</dbReference>
<keyword evidence="5" id="KW-1185">Reference proteome</keyword>
<dbReference type="OrthoDB" id="1420029at2759"/>
<feature type="region of interest" description="Disordered" evidence="3">
    <location>
        <begin position="71"/>
        <end position="153"/>
    </location>
</feature>
<dbReference type="EMBL" id="JAKOGI010000027">
    <property type="protein sequence ID" value="KAJ8448728.1"/>
    <property type="molecule type" value="Genomic_DNA"/>
</dbReference>
<dbReference type="GO" id="GO:0016567">
    <property type="term" value="P:protein ubiquitination"/>
    <property type="evidence" value="ECO:0007669"/>
    <property type="project" value="InterPro"/>
</dbReference>
<name>A0A9Q1KTQ8_9CARY</name>
<reference evidence="4" key="1">
    <citation type="submission" date="2022-04" db="EMBL/GenBank/DDBJ databases">
        <title>Carnegiea gigantea Genome sequencing and assembly v2.</title>
        <authorList>
            <person name="Copetti D."/>
            <person name="Sanderson M.J."/>
            <person name="Burquez A."/>
            <person name="Wojciechowski M.F."/>
        </authorList>
    </citation>
    <scope>NUCLEOTIDE SEQUENCE</scope>
    <source>
        <strain evidence="4">SGP5-SGP5p</strain>
        <tissue evidence="4">Aerial part</tissue>
    </source>
</reference>
<dbReference type="GO" id="GO:0005634">
    <property type="term" value="C:nucleus"/>
    <property type="evidence" value="ECO:0007669"/>
    <property type="project" value="UniProtKB-SubCell"/>
</dbReference>